<dbReference type="Gene3D" id="3.40.190.170">
    <property type="entry name" value="Bacterial extracellular solute-binding protein, family 7"/>
    <property type="match status" value="1"/>
</dbReference>
<proteinExistence type="predicted"/>
<evidence type="ECO:0000313" key="3">
    <source>
        <dbReference type="EMBL" id="XAD55899.1"/>
    </source>
</evidence>
<dbReference type="PANTHER" id="PTHR33376:SF4">
    <property type="entry name" value="SIALIC ACID-BINDING PERIPLASMIC PROTEIN SIAP"/>
    <property type="match status" value="1"/>
</dbReference>
<dbReference type="EMBL" id="CP151919">
    <property type="protein sequence ID" value="XAD55899.1"/>
    <property type="molecule type" value="Genomic_DNA"/>
</dbReference>
<organism evidence="3 4">
    <name type="scientific">Salinicola lusitanus</name>
    <dbReference type="NCBI Taxonomy" id="1949085"/>
    <lineage>
        <taxon>Bacteria</taxon>
        <taxon>Pseudomonadati</taxon>
        <taxon>Pseudomonadota</taxon>
        <taxon>Gammaproteobacteria</taxon>
        <taxon>Oceanospirillales</taxon>
        <taxon>Halomonadaceae</taxon>
        <taxon>Salinicola</taxon>
    </lineage>
</organism>
<sequence>MRRSMLAATLAALSAVALTTAAHAETWRMATKMPVDSPEGELFQAFADKVEQYTDGELTIQVFPNEQLGKEDAILEQLQSGVVTIYAEGFNFLKRWEPDLAWVVAPFAFDDYDHWSRFMNSELVDGWFEHAAGKSGIVPLSDPSAIVRGPYRVLVSNKPVAGLQDVDGLKMRMPANQLLMKVWDNLGAQVMTLPWTEVYQSISKDIVQAVTSPVAMVESMRFNEVAPYMARTNEYYQSIGFMTNRAALDALDDDTRAGLMRAYRETGKESHDALAKVTRASLERMQQHGLSYTELDTQPFIERTQQLYRQMDTAGDLPEGFLQTVKDTRGAAE</sequence>
<dbReference type="PANTHER" id="PTHR33376">
    <property type="match status" value="1"/>
</dbReference>
<reference evidence="3 4" key="1">
    <citation type="submission" date="2024-04" db="EMBL/GenBank/DDBJ databases">
        <title>Salinicola lusitanus LLJ914,a marine bacterium isolated from the Okinawa Trough.</title>
        <authorList>
            <person name="Li J."/>
        </authorList>
    </citation>
    <scope>NUCLEOTIDE SEQUENCE [LARGE SCALE GENOMIC DNA]</scope>
    <source>
        <strain evidence="3 4">LLJ914</strain>
    </source>
</reference>
<protein>
    <submittedName>
        <fullName evidence="3">TRAP transporter substrate-binding protein</fullName>
    </submittedName>
</protein>
<name>A0ABZ3CXM2_9GAMM</name>
<dbReference type="CDD" id="cd13603">
    <property type="entry name" value="PBP2_TRAP_Siap_TeaA_like"/>
    <property type="match status" value="1"/>
</dbReference>
<gene>
    <name evidence="3" type="ORF">AAGT95_07925</name>
</gene>
<evidence type="ECO:0000313" key="4">
    <source>
        <dbReference type="Proteomes" id="UP001453229"/>
    </source>
</evidence>
<accession>A0ABZ3CXM2</accession>
<feature type="signal peptide" evidence="2">
    <location>
        <begin position="1"/>
        <end position="24"/>
    </location>
</feature>
<dbReference type="InterPro" id="IPR018389">
    <property type="entry name" value="DctP_fam"/>
</dbReference>
<evidence type="ECO:0000256" key="1">
    <source>
        <dbReference type="ARBA" id="ARBA00022729"/>
    </source>
</evidence>
<dbReference type="Proteomes" id="UP001453229">
    <property type="component" value="Chromosome"/>
</dbReference>
<keyword evidence="1 2" id="KW-0732">Signal</keyword>
<keyword evidence="4" id="KW-1185">Reference proteome</keyword>
<dbReference type="InterPro" id="IPR038404">
    <property type="entry name" value="TRAP_DctP_sf"/>
</dbReference>
<dbReference type="RefSeq" id="WP_342596120.1">
    <property type="nucleotide sequence ID" value="NZ_CP151919.1"/>
</dbReference>
<feature type="chain" id="PRO_5047314888" evidence="2">
    <location>
        <begin position="25"/>
        <end position="333"/>
    </location>
</feature>
<dbReference type="NCBIfam" id="NF037995">
    <property type="entry name" value="TRAP_S1"/>
    <property type="match status" value="1"/>
</dbReference>
<evidence type="ECO:0000256" key="2">
    <source>
        <dbReference type="SAM" id="SignalP"/>
    </source>
</evidence>
<dbReference type="Pfam" id="PF03480">
    <property type="entry name" value="DctP"/>
    <property type="match status" value="1"/>
</dbReference>